<evidence type="ECO:0000313" key="2">
    <source>
        <dbReference type="Proteomes" id="UP000069654"/>
    </source>
</evidence>
<reference evidence="1 2" key="1">
    <citation type="journal article" date="2016" name="Genome Announc.">
        <title>Draft Genome Sequences of Five Rapidly Growing Mycobacterium Species, M. thermoresistibile, M. fortuitum subsp. acetamidolyticum, M. canariasense, M. brisbanense, and M. novocastrense.</title>
        <authorList>
            <person name="Katahira K."/>
            <person name="Ogura Y."/>
            <person name="Gotoh Y."/>
            <person name="Hayashi T."/>
        </authorList>
    </citation>
    <scope>NUCLEOTIDE SEQUENCE [LARGE SCALE GENOMIC DNA]</scope>
    <source>
        <strain evidence="1 2">JCM6362</strain>
    </source>
</reference>
<gene>
    <name evidence="1" type="ORF">RMCT_0154</name>
</gene>
<evidence type="ECO:0000313" key="1">
    <source>
        <dbReference type="EMBL" id="GAT13182.1"/>
    </source>
</evidence>
<name>A0A100XAU6_MYCTH</name>
<dbReference type="Gene3D" id="3.30.1330.70">
    <property type="entry name" value="Holliday junction resolvase RusA"/>
    <property type="match status" value="1"/>
</dbReference>
<dbReference type="STRING" id="1797.RMCT_0154"/>
<dbReference type="Pfam" id="PF05866">
    <property type="entry name" value="RusA"/>
    <property type="match status" value="1"/>
</dbReference>
<dbReference type="GO" id="GO:0006310">
    <property type="term" value="P:DNA recombination"/>
    <property type="evidence" value="ECO:0007669"/>
    <property type="project" value="InterPro"/>
</dbReference>
<dbReference type="EMBL" id="BCTB01000001">
    <property type="protein sequence ID" value="GAT13182.1"/>
    <property type="molecule type" value="Genomic_DNA"/>
</dbReference>
<dbReference type="InterPro" id="IPR036614">
    <property type="entry name" value="RusA-like_sf"/>
</dbReference>
<accession>A0A100XAU6</accession>
<comment type="caution">
    <text evidence="1">The sequence shown here is derived from an EMBL/GenBank/DDBJ whole genome shotgun (WGS) entry which is preliminary data.</text>
</comment>
<dbReference type="SUPFAM" id="SSF103084">
    <property type="entry name" value="Holliday junction resolvase RusA"/>
    <property type="match status" value="1"/>
</dbReference>
<sequence>MTGQAATRSDVDRMLDMFSALGLGETANTQYMITIPGAPWSKARPRFARNGHVYSRSEDLDAEKRTAAYLRRAVREPFTGNVGLACLFFRPNRQRIDVDNLLKHVCDAANGILWLDDSQCTALMGVVELDAERPRTVVVVGEHISTLKRGSDDSVPCRSCGKLVGRGSRARDQPPKTCSRACRQKSLGYPDLAELVPCGHCGRRYRRRVRTQKFCGEGCRVDSRRNARKAASAPFSRCADCGKELTHRRGGRCRDCWKADVRARKRSAGVNIRVEGELA</sequence>
<protein>
    <submittedName>
        <fullName evidence="1">Gp51</fullName>
    </submittedName>
</protein>
<dbReference type="InterPro" id="IPR008822">
    <property type="entry name" value="Endonuclease_RusA-like"/>
</dbReference>
<dbReference type="Proteomes" id="UP000069654">
    <property type="component" value="Unassembled WGS sequence"/>
</dbReference>
<dbReference type="GO" id="GO:0006281">
    <property type="term" value="P:DNA repair"/>
    <property type="evidence" value="ECO:0007669"/>
    <property type="project" value="InterPro"/>
</dbReference>
<proteinExistence type="predicted"/>
<dbReference type="AlphaFoldDB" id="A0A100XAU6"/>
<dbReference type="GO" id="GO:0000287">
    <property type="term" value="F:magnesium ion binding"/>
    <property type="evidence" value="ECO:0007669"/>
    <property type="project" value="InterPro"/>
</dbReference>
<reference evidence="2" key="2">
    <citation type="submission" date="2016-02" db="EMBL/GenBank/DDBJ databases">
        <title>Draft genome sequence of five rapidly growing Mycobacterium species.</title>
        <authorList>
            <person name="Katahira K."/>
            <person name="Gotou Y."/>
            <person name="Iida K."/>
            <person name="Ogura Y."/>
            <person name="Hayashi T."/>
        </authorList>
    </citation>
    <scope>NUCLEOTIDE SEQUENCE [LARGE SCALE GENOMIC DNA]</scope>
    <source>
        <strain evidence="2">JCM6362</strain>
    </source>
</reference>
<organism evidence="1 2">
    <name type="scientific">Mycolicibacterium thermoresistibile</name>
    <name type="common">Mycobacterium thermoresistibile</name>
    <dbReference type="NCBI Taxonomy" id="1797"/>
    <lineage>
        <taxon>Bacteria</taxon>
        <taxon>Bacillati</taxon>
        <taxon>Actinomycetota</taxon>
        <taxon>Actinomycetes</taxon>
        <taxon>Mycobacteriales</taxon>
        <taxon>Mycobacteriaceae</taxon>
        <taxon>Mycolicibacterium</taxon>
    </lineage>
</organism>